<dbReference type="InterPro" id="IPR036412">
    <property type="entry name" value="HAD-like_sf"/>
</dbReference>
<dbReference type="SUPFAM" id="SSF56784">
    <property type="entry name" value="HAD-like"/>
    <property type="match status" value="1"/>
</dbReference>
<reference evidence="2" key="1">
    <citation type="submission" date="2023-07" db="EMBL/GenBank/DDBJ databases">
        <title>A draft genome of Kazachstania heterogenica Y-27499.</title>
        <authorList>
            <person name="Donic C."/>
            <person name="Kralova J.S."/>
            <person name="Fidel L."/>
            <person name="Ben-Dor S."/>
            <person name="Jung S."/>
        </authorList>
    </citation>
    <scope>NUCLEOTIDE SEQUENCE [LARGE SCALE GENOMIC DNA]</scope>
    <source>
        <strain evidence="2">Y27499</strain>
    </source>
</reference>
<comment type="caution">
    <text evidence="1">The sequence shown here is derived from an EMBL/GenBank/DDBJ whole genome shotgun (WGS) entry which is preliminary data.</text>
</comment>
<proteinExistence type="predicted"/>
<dbReference type="PANTHER" id="PTHR28181:SF1">
    <property type="entry name" value="COLD TOLERANCE PROTEIN 1"/>
    <property type="match status" value="1"/>
</dbReference>
<dbReference type="InterPro" id="IPR050849">
    <property type="entry name" value="HAD-like_hydrolase_phosphatase"/>
</dbReference>
<dbReference type="EMBL" id="JAWIZZ010000043">
    <property type="protein sequence ID" value="KAK5780256.1"/>
    <property type="molecule type" value="Genomic_DNA"/>
</dbReference>
<gene>
    <name evidence="1" type="ORF">RI543_002293</name>
</gene>
<sequence>MTNVIISDFDETITKKDSILVFGQLPYYKDPEKFPKWTHYTDNYMQGWNKYSNQAPLRRLPLLDSVSTETISHDNYTTLFSKEIQYQDYLRKIELHSTNELSRLNHFTGIKYLIPEYINHCFNNKSIEIKDGFQPFLNCIYSHNDIFYVLSINWSREFIIEVINNERLTKTNVFCNALELKDSEYNGCFSNKLLTGSDKMLYLNHIIKEQSKQKNGCKFWYVGDSETDLLSILHPSVNGILLLDPSENMTKFKNIVNNILGLDQNSINKFLRDNVSIIQLPIEKCNKNGVYLAKTWDSIENLLYNGNITYHKKN</sequence>
<evidence type="ECO:0000313" key="1">
    <source>
        <dbReference type="EMBL" id="KAK5780256.1"/>
    </source>
</evidence>
<accession>A0AAN7ZY05</accession>
<keyword evidence="2" id="KW-1185">Reference proteome</keyword>
<dbReference type="InterPro" id="IPR023214">
    <property type="entry name" value="HAD_sf"/>
</dbReference>
<protein>
    <submittedName>
        <fullName evidence="1">Uncharacterized protein</fullName>
    </submittedName>
</protein>
<organism evidence="1 2">
    <name type="scientific">Arxiozyma heterogenica</name>
    <dbReference type="NCBI Taxonomy" id="278026"/>
    <lineage>
        <taxon>Eukaryota</taxon>
        <taxon>Fungi</taxon>
        <taxon>Dikarya</taxon>
        <taxon>Ascomycota</taxon>
        <taxon>Saccharomycotina</taxon>
        <taxon>Saccharomycetes</taxon>
        <taxon>Saccharomycetales</taxon>
        <taxon>Saccharomycetaceae</taxon>
        <taxon>Arxiozyma</taxon>
    </lineage>
</organism>
<name>A0AAN7ZY05_9SACH</name>
<dbReference type="PANTHER" id="PTHR28181">
    <property type="entry name" value="UPF0655 PROTEIN YCR015C"/>
    <property type="match status" value="1"/>
</dbReference>
<dbReference type="Proteomes" id="UP001306508">
    <property type="component" value="Unassembled WGS sequence"/>
</dbReference>
<dbReference type="AlphaFoldDB" id="A0AAN7ZY05"/>
<evidence type="ECO:0000313" key="2">
    <source>
        <dbReference type="Proteomes" id="UP001306508"/>
    </source>
</evidence>
<dbReference type="Gene3D" id="3.40.50.1000">
    <property type="entry name" value="HAD superfamily/HAD-like"/>
    <property type="match status" value="1"/>
</dbReference>